<name>A0AAE0MPQ4_9PEZI</name>
<protein>
    <submittedName>
        <fullName evidence="1">Uncharacterized protein</fullName>
    </submittedName>
</protein>
<keyword evidence="2" id="KW-1185">Reference proteome</keyword>
<reference evidence="1" key="2">
    <citation type="submission" date="2023-06" db="EMBL/GenBank/DDBJ databases">
        <authorList>
            <consortium name="Lawrence Berkeley National Laboratory"/>
            <person name="Haridas S."/>
            <person name="Hensen N."/>
            <person name="Bonometti L."/>
            <person name="Westerberg I."/>
            <person name="Brannstrom I.O."/>
            <person name="Guillou S."/>
            <person name="Cros-Aarteil S."/>
            <person name="Calhoun S."/>
            <person name="Kuo A."/>
            <person name="Mondo S."/>
            <person name="Pangilinan J."/>
            <person name="Riley R."/>
            <person name="Labutti K."/>
            <person name="Andreopoulos B."/>
            <person name="Lipzen A."/>
            <person name="Chen C."/>
            <person name="Yanf M."/>
            <person name="Daum C."/>
            <person name="Ng V."/>
            <person name="Clum A."/>
            <person name="Steindorff A."/>
            <person name="Ohm R."/>
            <person name="Martin F."/>
            <person name="Silar P."/>
            <person name="Natvig D."/>
            <person name="Lalanne C."/>
            <person name="Gautier V."/>
            <person name="Ament-Velasquez S.L."/>
            <person name="Kruys A."/>
            <person name="Hutchinson M.I."/>
            <person name="Powell A.J."/>
            <person name="Barry K."/>
            <person name="Miller A.N."/>
            <person name="Grigoriev I.V."/>
            <person name="Debuchy R."/>
            <person name="Gladieux P."/>
            <person name="Thoren M.H."/>
            <person name="Johannesson H."/>
        </authorList>
    </citation>
    <scope>NUCLEOTIDE SEQUENCE</scope>
    <source>
        <strain evidence="1">CBS 560.94</strain>
    </source>
</reference>
<dbReference type="EMBL" id="JAUEPP010000006">
    <property type="protein sequence ID" value="KAK3340860.1"/>
    <property type="molecule type" value="Genomic_DNA"/>
</dbReference>
<dbReference type="RefSeq" id="XP_062679802.1">
    <property type="nucleotide sequence ID" value="XM_062825703.1"/>
</dbReference>
<organism evidence="1 2">
    <name type="scientific">Neurospora tetraspora</name>
    <dbReference type="NCBI Taxonomy" id="94610"/>
    <lineage>
        <taxon>Eukaryota</taxon>
        <taxon>Fungi</taxon>
        <taxon>Dikarya</taxon>
        <taxon>Ascomycota</taxon>
        <taxon>Pezizomycotina</taxon>
        <taxon>Sordariomycetes</taxon>
        <taxon>Sordariomycetidae</taxon>
        <taxon>Sordariales</taxon>
        <taxon>Sordariaceae</taxon>
        <taxon>Neurospora</taxon>
    </lineage>
</organism>
<dbReference type="GeneID" id="87862857"/>
<accession>A0AAE0MPQ4</accession>
<dbReference type="AlphaFoldDB" id="A0AAE0MPQ4"/>
<comment type="caution">
    <text evidence="1">The sequence shown here is derived from an EMBL/GenBank/DDBJ whole genome shotgun (WGS) entry which is preliminary data.</text>
</comment>
<reference evidence="1" key="1">
    <citation type="journal article" date="2023" name="Mol. Phylogenet. Evol.">
        <title>Genome-scale phylogeny and comparative genomics of the fungal order Sordariales.</title>
        <authorList>
            <person name="Hensen N."/>
            <person name="Bonometti L."/>
            <person name="Westerberg I."/>
            <person name="Brannstrom I.O."/>
            <person name="Guillou S."/>
            <person name="Cros-Aarteil S."/>
            <person name="Calhoun S."/>
            <person name="Haridas S."/>
            <person name="Kuo A."/>
            <person name="Mondo S."/>
            <person name="Pangilinan J."/>
            <person name="Riley R."/>
            <person name="LaButti K."/>
            <person name="Andreopoulos B."/>
            <person name="Lipzen A."/>
            <person name="Chen C."/>
            <person name="Yan M."/>
            <person name="Daum C."/>
            <person name="Ng V."/>
            <person name="Clum A."/>
            <person name="Steindorff A."/>
            <person name="Ohm R.A."/>
            <person name="Martin F."/>
            <person name="Silar P."/>
            <person name="Natvig D.O."/>
            <person name="Lalanne C."/>
            <person name="Gautier V."/>
            <person name="Ament-Velasquez S.L."/>
            <person name="Kruys A."/>
            <person name="Hutchinson M.I."/>
            <person name="Powell A.J."/>
            <person name="Barry K."/>
            <person name="Miller A.N."/>
            <person name="Grigoriev I.V."/>
            <person name="Debuchy R."/>
            <person name="Gladieux P."/>
            <person name="Hiltunen Thoren M."/>
            <person name="Johannesson H."/>
        </authorList>
    </citation>
    <scope>NUCLEOTIDE SEQUENCE</scope>
    <source>
        <strain evidence="1">CBS 560.94</strain>
    </source>
</reference>
<gene>
    <name evidence="1" type="ORF">B0H65DRAFT_444799</name>
</gene>
<evidence type="ECO:0000313" key="1">
    <source>
        <dbReference type="EMBL" id="KAK3340860.1"/>
    </source>
</evidence>
<proteinExistence type="predicted"/>
<dbReference type="Proteomes" id="UP001278500">
    <property type="component" value="Unassembled WGS sequence"/>
</dbReference>
<sequence>MRRRLLLTVPRKKNVLVTMIGLGKYLNHQRQNLAVYFQRQVESQSSTQILAVCLNAKLYPNPQRLCGAKTRGTPPWTPRGVHGLQNSDQSKTITAALQSNLRAIIERSDVEQLKFRDYVMRHRDFSADEQAALNIDSVASFHEVWSVTVRSKIATEECRKRGSKRVGQFAQDFAVAASDIMGYMGPILNLIRDIGAPYGGMAIGTVSFLFAVQKSIVKVRKTGEEALNKNVAMIKDEVQRFSHSELHDASARDRLSVLRRLLGLQVYEAKEKNYELLLEYEADHEYFTSDGNKRLEIMDETRIEKLQKDQRWVDWHISPESSLLFLVGYNHDEGFNQCWLSPAAIHLVKTMHNEPPSDTDIYAFYVLGIRPGQRNGEHLTQVLAHIMIQLLSQHLWALQDGDKWDDLQAASEEYATVVATAMKDPKNTFRTPKNMEIVQTAALKVLNMFSHKRPEEQKTIWIIIDRLDRVKEPQVRLLEVLEYLVENAKVKVKILAVVSGWDWKRLPSHIASLAEKRDEGVIVYEVEQTRSKRSPVSIMIL</sequence>
<evidence type="ECO:0000313" key="2">
    <source>
        <dbReference type="Proteomes" id="UP001278500"/>
    </source>
</evidence>